<evidence type="ECO:0000256" key="2">
    <source>
        <dbReference type="SAM" id="SignalP"/>
    </source>
</evidence>
<sequence>MWRSHVFCCSFICVLALANSHENKQQPMNAQDISYKRTKLCEGLFVCGCRCMLCCAVWFVHGLLCAFAFAVEFSASV</sequence>
<keyword evidence="1" id="KW-1133">Transmembrane helix</keyword>
<proteinExistence type="predicted"/>
<reference evidence="3 5" key="1">
    <citation type="journal article" date="2011" name="Nature">
        <title>The Medicago genome provides insight into the evolution of rhizobial symbioses.</title>
        <authorList>
            <person name="Young N.D."/>
            <person name="Debelle F."/>
            <person name="Oldroyd G.E."/>
            <person name="Geurts R."/>
            <person name="Cannon S.B."/>
            <person name="Udvardi M.K."/>
            <person name="Benedito V.A."/>
            <person name="Mayer K.F."/>
            <person name="Gouzy J."/>
            <person name="Schoof H."/>
            <person name="Van de Peer Y."/>
            <person name="Proost S."/>
            <person name="Cook D.R."/>
            <person name="Meyers B.C."/>
            <person name="Spannagl M."/>
            <person name="Cheung F."/>
            <person name="De Mita S."/>
            <person name="Krishnakumar V."/>
            <person name="Gundlach H."/>
            <person name="Zhou S."/>
            <person name="Mudge J."/>
            <person name="Bharti A.K."/>
            <person name="Murray J.D."/>
            <person name="Naoumkina M.A."/>
            <person name="Rosen B."/>
            <person name="Silverstein K.A."/>
            <person name="Tang H."/>
            <person name="Rombauts S."/>
            <person name="Zhao P.X."/>
            <person name="Zhou P."/>
            <person name="Barbe V."/>
            <person name="Bardou P."/>
            <person name="Bechner M."/>
            <person name="Bellec A."/>
            <person name="Berger A."/>
            <person name="Berges H."/>
            <person name="Bidwell S."/>
            <person name="Bisseling T."/>
            <person name="Choisne N."/>
            <person name="Couloux A."/>
            <person name="Denny R."/>
            <person name="Deshpande S."/>
            <person name="Dai X."/>
            <person name="Doyle J.J."/>
            <person name="Dudez A.M."/>
            <person name="Farmer A.D."/>
            <person name="Fouteau S."/>
            <person name="Franken C."/>
            <person name="Gibelin C."/>
            <person name="Gish J."/>
            <person name="Goldstein S."/>
            <person name="Gonzalez A.J."/>
            <person name="Green P.J."/>
            <person name="Hallab A."/>
            <person name="Hartog M."/>
            <person name="Hua A."/>
            <person name="Humphray S.J."/>
            <person name="Jeong D.H."/>
            <person name="Jing Y."/>
            <person name="Jocker A."/>
            <person name="Kenton S.M."/>
            <person name="Kim D.J."/>
            <person name="Klee K."/>
            <person name="Lai H."/>
            <person name="Lang C."/>
            <person name="Lin S."/>
            <person name="Macmil S.L."/>
            <person name="Magdelenat G."/>
            <person name="Matthews L."/>
            <person name="McCorrison J."/>
            <person name="Monaghan E.L."/>
            <person name="Mun J.H."/>
            <person name="Najar F.Z."/>
            <person name="Nicholson C."/>
            <person name="Noirot C."/>
            <person name="O'Bleness M."/>
            <person name="Paule C.R."/>
            <person name="Poulain J."/>
            <person name="Prion F."/>
            <person name="Qin B."/>
            <person name="Qu C."/>
            <person name="Retzel E.F."/>
            <person name="Riddle C."/>
            <person name="Sallet E."/>
            <person name="Samain S."/>
            <person name="Samson N."/>
            <person name="Sanders I."/>
            <person name="Saurat O."/>
            <person name="Scarpelli C."/>
            <person name="Schiex T."/>
            <person name="Segurens B."/>
            <person name="Severin A.J."/>
            <person name="Sherrier D.J."/>
            <person name="Shi R."/>
            <person name="Sims S."/>
            <person name="Singer S.R."/>
            <person name="Sinharoy S."/>
            <person name="Sterck L."/>
            <person name="Viollet A."/>
            <person name="Wang B.B."/>
            <person name="Wang K."/>
            <person name="Wang M."/>
            <person name="Wang X."/>
            <person name="Warfsmann J."/>
            <person name="Weissenbach J."/>
            <person name="White D.D."/>
            <person name="White J.D."/>
            <person name="Wiley G.B."/>
            <person name="Wincker P."/>
            <person name="Xing Y."/>
            <person name="Yang L."/>
            <person name="Yao Z."/>
            <person name="Ying F."/>
            <person name="Zhai J."/>
            <person name="Zhou L."/>
            <person name="Zuber A."/>
            <person name="Denarie J."/>
            <person name="Dixon R.A."/>
            <person name="May G.D."/>
            <person name="Schwartz D.C."/>
            <person name="Rogers J."/>
            <person name="Quetier F."/>
            <person name="Town C.D."/>
            <person name="Roe B.A."/>
        </authorList>
    </citation>
    <scope>NUCLEOTIDE SEQUENCE [LARGE SCALE GENOMIC DNA]</scope>
    <source>
        <strain evidence="3">A17</strain>
        <strain evidence="4 5">cv. Jemalong A17</strain>
    </source>
</reference>
<evidence type="ECO:0000313" key="5">
    <source>
        <dbReference type="Proteomes" id="UP000002051"/>
    </source>
</evidence>
<dbReference type="HOGENOM" id="CLU_2641920_0_0_1"/>
<reference evidence="4" key="3">
    <citation type="submission" date="2015-04" db="UniProtKB">
        <authorList>
            <consortium name="EnsemblPlants"/>
        </authorList>
    </citation>
    <scope>IDENTIFICATION</scope>
    <source>
        <strain evidence="4">cv. Jemalong A17</strain>
    </source>
</reference>
<organism evidence="3 5">
    <name type="scientific">Medicago truncatula</name>
    <name type="common">Barrel medic</name>
    <name type="synonym">Medicago tribuloides</name>
    <dbReference type="NCBI Taxonomy" id="3880"/>
    <lineage>
        <taxon>Eukaryota</taxon>
        <taxon>Viridiplantae</taxon>
        <taxon>Streptophyta</taxon>
        <taxon>Embryophyta</taxon>
        <taxon>Tracheophyta</taxon>
        <taxon>Spermatophyta</taxon>
        <taxon>Magnoliopsida</taxon>
        <taxon>eudicotyledons</taxon>
        <taxon>Gunneridae</taxon>
        <taxon>Pentapetalae</taxon>
        <taxon>rosids</taxon>
        <taxon>fabids</taxon>
        <taxon>Fabales</taxon>
        <taxon>Fabaceae</taxon>
        <taxon>Papilionoideae</taxon>
        <taxon>50 kb inversion clade</taxon>
        <taxon>NPAAA clade</taxon>
        <taxon>Hologalegina</taxon>
        <taxon>IRL clade</taxon>
        <taxon>Trifolieae</taxon>
        <taxon>Medicago</taxon>
    </lineage>
</organism>
<accession>A0A072TK44</accession>
<keyword evidence="5" id="KW-1185">Reference proteome</keyword>
<dbReference type="Proteomes" id="UP000002051">
    <property type="component" value="Chromosome 8"/>
</dbReference>
<keyword evidence="2" id="KW-0732">Signal</keyword>
<evidence type="ECO:0000256" key="1">
    <source>
        <dbReference type="SAM" id="Phobius"/>
    </source>
</evidence>
<name>A0A072TK44_MEDTR</name>
<dbReference type="EMBL" id="CM001224">
    <property type="protein sequence ID" value="KEH17812.1"/>
    <property type="molecule type" value="Genomic_DNA"/>
</dbReference>
<gene>
    <name evidence="3" type="ordered locus">MTR_8g006635</name>
</gene>
<feature type="transmembrane region" description="Helical" evidence="1">
    <location>
        <begin position="44"/>
        <end position="71"/>
    </location>
</feature>
<evidence type="ECO:0000313" key="4">
    <source>
        <dbReference type="EnsemblPlants" id="KEH17812"/>
    </source>
</evidence>
<evidence type="ECO:0000313" key="3">
    <source>
        <dbReference type="EMBL" id="KEH17812.1"/>
    </source>
</evidence>
<feature type="signal peptide" evidence="2">
    <location>
        <begin position="1"/>
        <end position="20"/>
    </location>
</feature>
<keyword evidence="1 3" id="KW-0812">Transmembrane</keyword>
<feature type="chain" id="PRO_5014498729" evidence="2">
    <location>
        <begin position="21"/>
        <end position="77"/>
    </location>
</feature>
<dbReference type="AlphaFoldDB" id="A0A072TK44"/>
<keyword evidence="1" id="KW-0472">Membrane</keyword>
<protein>
    <submittedName>
        <fullName evidence="3">Transmembrane protein, putative</fullName>
    </submittedName>
</protein>
<reference evidence="3 5" key="2">
    <citation type="journal article" date="2014" name="BMC Genomics">
        <title>An improved genome release (version Mt4.0) for the model legume Medicago truncatula.</title>
        <authorList>
            <person name="Tang H."/>
            <person name="Krishnakumar V."/>
            <person name="Bidwell S."/>
            <person name="Rosen B."/>
            <person name="Chan A."/>
            <person name="Zhou S."/>
            <person name="Gentzbittel L."/>
            <person name="Childs K.L."/>
            <person name="Yandell M."/>
            <person name="Gundlach H."/>
            <person name="Mayer K.F."/>
            <person name="Schwartz D.C."/>
            <person name="Town C.D."/>
        </authorList>
    </citation>
    <scope>GENOME REANNOTATION</scope>
    <source>
        <strain evidence="3">A17</strain>
        <strain evidence="4 5">cv. Jemalong A17</strain>
    </source>
</reference>
<dbReference type="EnsemblPlants" id="KEH17812">
    <property type="protein sequence ID" value="KEH17812"/>
    <property type="gene ID" value="MTR_8g006635"/>
</dbReference>